<evidence type="ECO:0000313" key="2">
    <source>
        <dbReference type="Proteomes" id="UP001396334"/>
    </source>
</evidence>
<reference evidence="1 2" key="1">
    <citation type="journal article" date="2024" name="G3 (Bethesda)">
        <title>Genome assembly of Hibiscus sabdariffa L. provides insights into metabolisms of medicinal natural products.</title>
        <authorList>
            <person name="Kim T."/>
        </authorList>
    </citation>
    <scope>NUCLEOTIDE SEQUENCE [LARGE SCALE GENOMIC DNA]</scope>
    <source>
        <strain evidence="1">TK-2024</strain>
        <tissue evidence="1">Old leaves</tissue>
    </source>
</reference>
<dbReference type="EMBL" id="JBBPBN010000844">
    <property type="protein sequence ID" value="KAK8481846.1"/>
    <property type="molecule type" value="Genomic_DNA"/>
</dbReference>
<sequence>MKEKEDADRVIERLHGFFLYGSRLTVKMENVQRSRRFFPEYSLKADRIRINVSRENGVERATGLVAVHCYLPSARRHILIQRQAGERHLVSHSPSPSLNRQSSFISRRRPLLPSICPPSYPHPTPGRFPVFVPTSRYACKMVRSKASSKKQQKKGIDFKKIKRKLGRKLPPPKNPTNTEIKSKGLLTGLVIDSGDGFTHVITHVSQTIFIIVLVKIEDKNIKVVKKEDCFQKNLRSIYLYFIAH</sequence>
<dbReference type="Proteomes" id="UP001396334">
    <property type="component" value="Unassembled WGS sequence"/>
</dbReference>
<name>A0ABR1ZNJ0_9ROSI</name>
<organism evidence="1 2">
    <name type="scientific">Hibiscus sabdariffa</name>
    <name type="common">roselle</name>
    <dbReference type="NCBI Taxonomy" id="183260"/>
    <lineage>
        <taxon>Eukaryota</taxon>
        <taxon>Viridiplantae</taxon>
        <taxon>Streptophyta</taxon>
        <taxon>Embryophyta</taxon>
        <taxon>Tracheophyta</taxon>
        <taxon>Spermatophyta</taxon>
        <taxon>Magnoliopsida</taxon>
        <taxon>eudicotyledons</taxon>
        <taxon>Gunneridae</taxon>
        <taxon>Pentapetalae</taxon>
        <taxon>rosids</taxon>
        <taxon>malvids</taxon>
        <taxon>Malvales</taxon>
        <taxon>Malvaceae</taxon>
        <taxon>Malvoideae</taxon>
        <taxon>Hibiscus</taxon>
    </lineage>
</organism>
<keyword evidence="2" id="KW-1185">Reference proteome</keyword>
<protein>
    <submittedName>
        <fullName evidence="1">Uncharacterized protein</fullName>
    </submittedName>
</protein>
<evidence type="ECO:0000313" key="1">
    <source>
        <dbReference type="EMBL" id="KAK8481846.1"/>
    </source>
</evidence>
<comment type="caution">
    <text evidence="1">The sequence shown here is derived from an EMBL/GenBank/DDBJ whole genome shotgun (WGS) entry which is preliminary data.</text>
</comment>
<proteinExistence type="predicted"/>
<accession>A0ABR1ZNJ0</accession>
<gene>
    <name evidence="1" type="ORF">V6N11_000025</name>
</gene>